<keyword evidence="2" id="KW-1185">Reference proteome</keyword>
<dbReference type="KEGG" id="gla:GL50803_002508"/>
<gene>
    <name evidence="1" type="ORF">GL50803_002508</name>
</gene>
<evidence type="ECO:0000313" key="1">
    <source>
        <dbReference type="EMBL" id="KAE8305142.1"/>
    </source>
</evidence>
<organism evidence="1 2">
    <name type="scientific">Giardia intestinalis (strain ATCC 50803 / WB clone C6)</name>
    <name type="common">Giardia lamblia</name>
    <dbReference type="NCBI Taxonomy" id="184922"/>
    <lineage>
        <taxon>Eukaryota</taxon>
        <taxon>Metamonada</taxon>
        <taxon>Diplomonadida</taxon>
        <taxon>Hexamitidae</taxon>
        <taxon>Giardiinae</taxon>
        <taxon>Giardia</taxon>
    </lineage>
</organism>
<sequence length="307" mass="33497">MQTTEGVAEQSSCYVDDKTGLPIMIAGLPYKDLVLLLTAINESVLQSAQATARLDPLSVPLPATLPALPSIEVGHWPAPNLPPPLTTVAPAFLSPVKQAPISWAYVAKRSSLPEGICRTVWGRLQESVGLCTSTSSTSTQDHSLVRMRQPGLSALGGPGVLEPYRHSLLSSGRTKISVSTAPPTIGAQPKPVVPEILQKKRFSEAEDRLLLMALLLHDGNYELIQSKYFPFYQLNYVKSRYTATLKKHAMTNAGLVKASDLKSILSEKSGTKIQLELLYLFPWLKSAHITEDLLIDTARKIGCLPYR</sequence>
<dbReference type="OMA" id="PWLKSAH"/>
<dbReference type="Proteomes" id="UP000001548">
    <property type="component" value="Unassembled WGS sequence"/>
</dbReference>
<dbReference type="VEuPathDB" id="GiardiaDB:GL50803_2508"/>
<protein>
    <submittedName>
        <fullName evidence="1">Uncharacterized protein</fullName>
    </submittedName>
</protein>
<accession>A8B5N3</accession>
<name>A8B5N3_GIAIC</name>
<evidence type="ECO:0000313" key="2">
    <source>
        <dbReference type="Proteomes" id="UP000001548"/>
    </source>
</evidence>
<dbReference type="RefSeq" id="XP_001709266.1">
    <property type="nucleotide sequence ID" value="XM_001709214.1"/>
</dbReference>
<reference evidence="1 2" key="1">
    <citation type="journal article" date="2007" name="Science">
        <title>Genomic minimalism in the early diverging intestinal parasite Giardia lamblia.</title>
        <authorList>
            <person name="Morrison H.G."/>
            <person name="McArthur A.G."/>
            <person name="Gillin F.D."/>
            <person name="Aley S.B."/>
            <person name="Adam R.D."/>
            <person name="Olsen G.J."/>
            <person name="Best A.A."/>
            <person name="Cande W.Z."/>
            <person name="Chen F."/>
            <person name="Cipriano M.J."/>
            <person name="Davids B.J."/>
            <person name="Dawson S.C."/>
            <person name="Elmendorf H.G."/>
            <person name="Hehl A.B."/>
            <person name="Holder M.E."/>
            <person name="Huse S.M."/>
            <person name="Kim U.U."/>
            <person name="Lasek-Nesselquist E."/>
            <person name="Manning G."/>
            <person name="Nigam A."/>
            <person name="Nixon J.E."/>
            <person name="Palm D."/>
            <person name="Passamaneck N.E."/>
            <person name="Prabhu A."/>
            <person name="Reich C.I."/>
            <person name="Reiner D.S."/>
            <person name="Samuelson J."/>
            <person name="Svard S.G."/>
            <person name="Sogin M.L."/>
        </authorList>
    </citation>
    <scope>NUCLEOTIDE SEQUENCE [LARGE SCALE GENOMIC DNA]</scope>
    <source>
        <strain evidence="1 2">WB C6</strain>
    </source>
</reference>
<dbReference type="EMBL" id="AACB03000001">
    <property type="protein sequence ID" value="KAE8305142.1"/>
    <property type="molecule type" value="Genomic_DNA"/>
</dbReference>
<dbReference type="GeneID" id="5702187"/>
<dbReference type="AlphaFoldDB" id="A8B5N3"/>
<comment type="caution">
    <text evidence="1">The sequence shown here is derived from an EMBL/GenBank/DDBJ whole genome shotgun (WGS) entry which is preliminary data.</text>
</comment>
<proteinExistence type="predicted"/>
<dbReference type="HOGENOM" id="CLU_907449_0_0_1"/>